<keyword evidence="3" id="KW-1185">Reference proteome</keyword>
<evidence type="ECO:0000313" key="3">
    <source>
        <dbReference type="Proteomes" id="UP001217089"/>
    </source>
</evidence>
<feature type="compositionally biased region" description="Acidic residues" evidence="1">
    <location>
        <begin position="71"/>
        <end position="89"/>
    </location>
</feature>
<organism evidence="2 3">
    <name type="scientific">Tegillarca granosa</name>
    <name type="common">Malaysian cockle</name>
    <name type="synonym">Anadara granosa</name>
    <dbReference type="NCBI Taxonomy" id="220873"/>
    <lineage>
        <taxon>Eukaryota</taxon>
        <taxon>Metazoa</taxon>
        <taxon>Spiralia</taxon>
        <taxon>Lophotrochozoa</taxon>
        <taxon>Mollusca</taxon>
        <taxon>Bivalvia</taxon>
        <taxon>Autobranchia</taxon>
        <taxon>Pteriomorphia</taxon>
        <taxon>Arcoida</taxon>
        <taxon>Arcoidea</taxon>
        <taxon>Arcidae</taxon>
        <taxon>Tegillarca</taxon>
    </lineage>
</organism>
<name>A0ABQ9EJ54_TEGGR</name>
<dbReference type="EMBL" id="JARBDR010000820">
    <property type="protein sequence ID" value="KAJ8305225.1"/>
    <property type="molecule type" value="Genomic_DNA"/>
</dbReference>
<proteinExistence type="predicted"/>
<feature type="region of interest" description="Disordered" evidence="1">
    <location>
        <begin position="62"/>
        <end position="95"/>
    </location>
</feature>
<dbReference type="Proteomes" id="UP001217089">
    <property type="component" value="Unassembled WGS sequence"/>
</dbReference>
<comment type="caution">
    <text evidence="2">The sequence shown here is derived from an EMBL/GenBank/DDBJ whole genome shotgun (WGS) entry which is preliminary data.</text>
</comment>
<evidence type="ECO:0000313" key="2">
    <source>
        <dbReference type="EMBL" id="KAJ8305225.1"/>
    </source>
</evidence>
<reference evidence="2 3" key="1">
    <citation type="submission" date="2022-12" db="EMBL/GenBank/DDBJ databases">
        <title>Chromosome-level genome of Tegillarca granosa.</title>
        <authorList>
            <person name="Kim J."/>
        </authorList>
    </citation>
    <scope>NUCLEOTIDE SEQUENCE [LARGE SCALE GENOMIC DNA]</scope>
    <source>
        <strain evidence="2">Teg-2019</strain>
        <tissue evidence="2">Adductor muscle</tissue>
    </source>
</reference>
<protein>
    <submittedName>
        <fullName evidence="2">Uncharacterized protein</fullName>
    </submittedName>
</protein>
<gene>
    <name evidence="2" type="ORF">KUTeg_017217</name>
</gene>
<sequence length="325" mass="37249">MVYVNANEDLDVHESFHSDLGLFSDVILEAMDILNIDTTNFLGHLPQDDSFRVEYDFDPIPSSSHAYSDIESFDTDDQGLSDDESDSEETNQIGFGSTSLPYEIRKVNERTFKNSVIDRHYKVKFHPDEALENQKLSNLQNELGYMFEEVLNDARDGLQGSDLMRVIINHPNLNNPVYVPLQKVNELDSDKIMEYLENVSTSHENLEMNQDFSLDIGTMQLPSGGARVQITRITGPNNSLSRKYSIIEIQNTDSTCLARAILMGFLKTKTMSTNDWKSLTNDDSNLDTEDLVLKYKACPEWYFRDLKRQKIFIVKQRLPTSYVNN</sequence>
<evidence type="ECO:0000256" key="1">
    <source>
        <dbReference type="SAM" id="MobiDB-lite"/>
    </source>
</evidence>
<accession>A0ABQ9EJ54</accession>